<evidence type="ECO:0000256" key="4">
    <source>
        <dbReference type="ARBA" id="ARBA00022734"/>
    </source>
</evidence>
<comment type="caution">
    <text evidence="13">The sequence shown here is derived from an EMBL/GenBank/DDBJ whole genome shotgun (WGS) entry which is preliminary data.</text>
</comment>
<evidence type="ECO:0000259" key="12">
    <source>
        <dbReference type="PROSITE" id="PS51406"/>
    </source>
</evidence>
<dbReference type="Gene3D" id="3.90.215.10">
    <property type="entry name" value="Gamma Fibrinogen, chain A, domain 1"/>
    <property type="match status" value="1"/>
</dbReference>
<evidence type="ECO:0000256" key="7">
    <source>
        <dbReference type="ARBA" id="ARBA00023157"/>
    </source>
</evidence>
<dbReference type="CDD" id="cd00054">
    <property type="entry name" value="EGF_CA"/>
    <property type="match status" value="1"/>
</dbReference>
<dbReference type="PROSITE" id="PS51406">
    <property type="entry name" value="FIBRINOGEN_C_2"/>
    <property type="match status" value="1"/>
</dbReference>
<dbReference type="InterPro" id="IPR003609">
    <property type="entry name" value="Pan_app"/>
</dbReference>
<dbReference type="GO" id="GO:0070492">
    <property type="term" value="F:oligosaccharide binding"/>
    <property type="evidence" value="ECO:0007669"/>
    <property type="project" value="TreeGrafter"/>
</dbReference>
<dbReference type="InterPro" id="IPR000742">
    <property type="entry name" value="EGF"/>
</dbReference>
<dbReference type="InterPro" id="IPR002181">
    <property type="entry name" value="Fibrinogen_a/b/g_C_dom"/>
</dbReference>
<evidence type="ECO:0000313" key="13">
    <source>
        <dbReference type="EMBL" id="RMX53961.1"/>
    </source>
</evidence>
<dbReference type="PANTHER" id="PTHR16146">
    <property type="entry name" value="INTELECTIN"/>
    <property type="match status" value="1"/>
</dbReference>
<dbReference type="PROSITE" id="PS50026">
    <property type="entry name" value="EGF_3"/>
    <property type="match status" value="1"/>
</dbReference>
<dbReference type="SUPFAM" id="SSF57196">
    <property type="entry name" value="EGF/Laminin"/>
    <property type="match status" value="1"/>
</dbReference>
<reference evidence="13 14" key="1">
    <citation type="journal article" date="2018" name="Sci. Rep.">
        <title>Comparative analysis of the Pocillopora damicornis genome highlights role of immune system in coral evolution.</title>
        <authorList>
            <person name="Cunning R."/>
            <person name="Bay R.A."/>
            <person name="Gillette P."/>
            <person name="Baker A.C."/>
            <person name="Traylor-Knowles N."/>
        </authorList>
    </citation>
    <scope>NUCLEOTIDE SEQUENCE [LARGE SCALE GENOMIC DNA]</scope>
    <source>
        <strain evidence="13">RSMAS</strain>
        <tissue evidence="13">Whole animal</tissue>
    </source>
</reference>
<evidence type="ECO:0000256" key="3">
    <source>
        <dbReference type="ARBA" id="ARBA00022729"/>
    </source>
</evidence>
<evidence type="ECO:0000313" key="14">
    <source>
        <dbReference type="Proteomes" id="UP000275408"/>
    </source>
</evidence>
<dbReference type="Pfam" id="PF00024">
    <property type="entry name" value="PAN_1"/>
    <property type="match status" value="1"/>
</dbReference>
<keyword evidence="14" id="KW-1185">Reference proteome</keyword>
<accession>A0A3M6UJV7</accession>
<keyword evidence="6" id="KW-0106">Calcium</keyword>
<evidence type="ECO:0000256" key="8">
    <source>
        <dbReference type="PROSITE-ProRule" id="PRU00076"/>
    </source>
</evidence>
<feature type="chain" id="PRO_5018284224" description="Fibrinogen C-terminal domain-containing protein" evidence="9">
    <location>
        <begin position="25"/>
        <end position="347"/>
    </location>
</feature>
<sequence>MMFDLFVSFLILKISLTYLHTVQGNDVCRQARYQLPLINKSLIGHVIISVLVNDNDECQLRCYIEPKCLSYNVGPHIVYRHECELSDSDHVQHPQDLVLMLGYTYIGTKNGCSSSPCLNNATCLSLTPTTFQCECSEGFTGLNCETGKSCRDIKTASPHAPNGMYRIHPDGGHSSIWVYCDMTSFGGGWTMCYSTNNSVNPKKEVTYNERRLYGTNGYRTNCNHIQFREILFVDELKGDQAFFTYQFDSSLVPAENYQKQFPGFWRAGGVADTRYNYELLMCNTNFYSGFIVTGHFYYCRKRCTLWCSDKTSPFFRSATSSRAFTGVAFNVNGHRPLNSSLISVGLR</sequence>
<dbReference type="FunFam" id="2.10.25.10:FF:000066">
    <property type="entry name" value="FAT atypical cadherin 4"/>
    <property type="match status" value="1"/>
</dbReference>
<evidence type="ECO:0000256" key="1">
    <source>
        <dbReference type="ARBA" id="ARBA00022536"/>
    </source>
</evidence>
<feature type="disulfide bond" evidence="8">
    <location>
        <begin position="135"/>
        <end position="144"/>
    </location>
</feature>
<dbReference type="InterPro" id="IPR001881">
    <property type="entry name" value="EGF-like_Ca-bd_dom"/>
</dbReference>
<proteinExistence type="predicted"/>
<keyword evidence="4" id="KW-0430">Lectin</keyword>
<dbReference type="SUPFAM" id="SSF56496">
    <property type="entry name" value="Fibrinogen C-terminal domain-like"/>
    <property type="match status" value="1"/>
</dbReference>
<dbReference type="Proteomes" id="UP000275408">
    <property type="component" value="Unassembled WGS sequence"/>
</dbReference>
<dbReference type="SMART" id="SM00179">
    <property type="entry name" value="EGF_CA"/>
    <property type="match status" value="1"/>
</dbReference>
<dbReference type="SMART" id="SM00181">
    <property type="entry name" value="EGF"/>
    <property type="match status" value="1"/>
</dbReference>
<dbReference type="STRING" id="46731.A0A3M6UJV7"/>
<dbReference type="AlphaFoldDB" id="A0A3M6UJV7"/>
<evidence type="ECO:0000259" key="11">
    <source>
        <dbReference type="PROSITE" id="PS50948"/>
    </source>
</evidence>
<evidence type="ECO:0008006" key="15">
    <source>
        <dbReference type="Google" id="ProtNLM"/>
    </source>
</evidence>
<evidence type="ECO:0000256" key="6">
    <source>
        <dbReference type="ARBA" id="ARBA00022837"/>
    </source>
</evidence>
<evidence type="ECO:0000256" key="5">
    <source>
        <dbReference type="ARBA" id="ARBA00022737"/>
    </source>
</evidence>
<dbReference type="EMBL" id="RCHS01001352">
    <property type="protein sequence ID" value="RMX53961.1"/>
    <property type="molecule type" value="Genomic_DNA"/>
</dbReference>
<evidence type="ECO:0000256" key="9">
    <source>
        <dbReference type="SAM" id="SignalP"/>
    </source>
</evidence>
<dbReference type="GO" id="GO:0005615">
    <property type="term" value="C:extracellular space"/>
    <property type="evidence" value="ECO:0007669"/>
    <property type="project" value="TreeGrafter"/>
</dbReference>
<evidence type="ECO:0000256" key="2">
    <source>
        <dbReference type="ARBA" id="ARBA00022723"/>
    </source>
</evidence>
<dbReference type="GO" id="GO:0005509">
    <property type="term" value="F:calcium ion binding"/>
    <property type="evidence" value="ECO:0007669"/>
    <property type="project" value="InterPro"/>
</dbReference>
<dbReference type="Pfam" id="PF00147">
    <property type="entry name" value="Fibrinogen_C"/>
    <property type="match status" value="1"/>
</dbReference>
<name>A0A3M6UJV7_POCDA</name>
<dbReference type="InterPro" id="IPR014716">
    <property type="entry name" value="Fibrinogen_a/b/g_C_1"/>
</dbReference>
<organism evidence="13 14">
    <name type="scientific">Pocillopora damicornis</name>
    <name type="common">Cauliflower coral</name>
    <name type="synonym">Millepora damicornis</name>
    <dbReference type="NCBI Taxonomy" id="46731"/>
    <lineage>
        <taxon>Eukaryota</taxon>
        <taxon>Metazoa</taxon>
        <taxon>Cnidaria</taxon>
        <taxon>Anthozoa</taxon>
        <taxon>Hexacorallia</taxon>
        <taxon>Scleractinia</taxon>
        <taxon>Astrocoeniina</taxon>
        <taxon>Pocilloporidae</taxon>
        <taxon>Pocillopora</taxon>
    </lineage>
</organism>
<feature type="domain" description="Fibrinogen C-terminal" evidence="12">
    <location>
        <begin position="141"/>
        <end position="190"/>
    </location>
</feature>
<feature type="signal peptide" evidence="9">
    <location>
        <begin position="1"/>
        <end position="24"/>
    </location>
</feature>
<gene>
    <name evidence="13" type="ORF">pdam_00020907</name>
</gene>
<dbReference type="PROSITE" id="PS50948">
    <property type="entry name" value="PAN"/>
    <property type="match status" value="1"/>
</dbReference>
<keyword evidence="5" id="KW-0677">Repeat</keyword>
<keyword evidence="7 8" id="KW-1015">Disulfide bond</keyword>
<comment type="caution">
    <text evidence="8">Lacks conserved residue(s) required for the propagation of feature annotation.</text>
</comment>
<dbReference type="Gene3D" id="2.10.25.10">
    <property type="entry name" value="Laminin"/>
    <property type="match status" value="1"/>
</dbReference>
<dbReference type="GO" id="GO:0005201">
    <property type="term" value="F:extracellular matrix structural constituent"/>
    <property type="evidence" value="ECO:0007669"/>
    <property type="project" value="InterPro"/>
</dbReference>
<keyword evidence="1 8" id="KW-0245">EGF-like domain</keyword>
<dbReference type="Pfam" id="PF00008">
    <property type="entry name" value="EGF"/>
    <property type="match status" value="1"/>
</dbReference>
<keyword evidence="3 9" id="KW-0732">Signal</keyword>
<dbReference type="PROSITE" id="PS00022">
    <property type="entry name" value="EGF_1"/>
    <property type="match status" value="1"/>
</dbReference>
<dbReference type="OrthoDB" id="5946070at2759"/>
<dbReference type="InterPro" id="IPR036056">
    <property type="entry name" value="Fibrinogen-like_C"/>
</dbReference>
<dbReference type="PROSITE" id="PS01186">
    <property type="entry name" value="EGF_2"/>
    <property type="match status" value="1"/>
</dbReference>
<dbReference type="PANTHER" id="PTHR16146:SF46">
    <property type="entry name" value="INTELECTIN-1A-RELATED"/>
    <property type="match status" value="1"/>
</dbReference>
<feature type="domain" description="Apple" evidence="11">
    <location>
        <begin position="28"/>
        <end position="112"/>
    </location>
</feature>
<dbReference type="GO" id="GO:0005581">
    <property type="term" value="C:collagen trimer"/>
    <property type="evidence" value="ECO:0007669"/>
    <property type="project" value="UniProtKB-KW"/>
</dbReference>
<protein>
    <recommendedName>
        <fullName evidence="15">Fibrinogen C-terminal domain-containing protein</fullName>
    </recommendedName>
</protein>
<keyword evidence="2" id="KW-0479">Metal-binding</keyword>
<feature type="domain" description="EGF-like" evidence="10">
    <location>
        <begin position="108"/>
        <end position="145"/>
    </location>
</feature>
<dbReference type="NCBIfam" id="NF040941">
    <property type="entry name" value="GGGWT_bact"/>
    <property type="match status" value="1"/>
</dbReference>
<evidence type="ECO:0000259" key="10">
    <source>
        <dbReference type="PROSITE" id="PS50026"/>
    </source>
</evidence>